<dbReference type="RefSeq" id="WP_044500205.1">
    <property type="nucleotide sequence ID" value="NZ_LK391969.1"/>
</dbReference>
<keyword evidence="1" id="KW-0472">Membrane</keyword>
<dbReference type="AlphaFoldDB" id="A0A078MKS1"/>
<name>A0A078MKS1_9PSED</name>
<feature type="transmembrane region" description="Helical" evidence="1">
    <location>
        <begin position="143"/>
        <end position="162"/>
    </location>
</feature>
<evidence type="ECO:0000313" key="2">
    <source>
        <dbReference type="EMBL" id="CEA06032.1"/>
    </source>
</evidence>
<sequence length="442" mass="48939">MSAPANLVFRLFHRVRESIAFYPALITAFYALLAAAVLAFEMTPTALALRDKLPSGLLDPDNGREILGTLITSIVSLTVFSFSMVMVVLNGAAARLTPRVLPGLLSDMRNRVVLGIYLGSILYYLLLITTINKDEPATLPSVGLLLALLMGIVCLAMFVVFIRSVSQSIQVDWILSELFREANAALDKRKRRLAGVGGVPDDSDWWCLPAARPGYLRDVNQRRLGKLLRNRNLRAVIKVEPGFFLVEGHPLISFSEPLSAQDQAEAIDCFDFHDYEFASANISYGMRQMSEIAVKAISPAINDPGTAMRAINLISVLLQRLGGVPPFDVGCFDRGSPRLFCPQLTMHRMLELVIAPIRVYASHDPLVVITLLQCMKNALHDSPSAEQVEAIHGEVHALRDQADAKVENTRDRHAVNDALERLLKLEPRKRPSVQLLPIDETR</sequence>
<gene>
    <name evidence="2" type="ORF">BN1049_02409</name>
</gene>
<dbReference type="OrthoDB" id="2955631at2"/>
<protein>
    <recommendedName>
        <fullName evidence="3">DUF2254 domain-containing protein</fullName>
    </recommendedName>
</protein>
<proteinExistence type="predicted"/>
<feature type="transmembrane region" description="Helical" evidence="1">
    <location>
        <begin position="66"/>
        <end position="91"/>
    </location>
</feature>
<evidence type="ECO:0000256" key="1">
    <source>
        <dbReference type="SAM" id="Phobius"/>
    </source>
</evidence>
<feature type="transmembrane region" description="Helical" evidence="1">
    <location>
        <begin position="20"/>
        <end position="40"/>
    </location>
</feature>
<keyword evidence="1" id="KW-0812">Transmembrane</keyword>
<keyword evidence="1" id="KW-1133">Transmembrane helix</keyword>
<dbReference type="PATRIC" id="fig|1461581.3.peg.2373"/>
<organism evidence="2">
    <name type="scientific">Pseudomonas saudimassiliensis</name>
    <dbReference type="NCBI Taxonomy" id="1461581"/>
    <lineage>
        <taxon>Bacteria</taxon>
        <taxon>Pseudomonadati</taxon>
        <taxon>Pseudomonadota</taxon>
        <taxon>Gammaproteobacteria</taxon>
        <taxon>Pseudomonadales</taxon>
        <taxon>Pseudomonadaceae</taxon>
        <taxon>Pseudomonas</taxon>
    </lineage>
</organism>
<dbReference type="InterPro" id="IPR018723">
    <property type="entry name" value="DUF2254_membrane"/>
</dbReference>
<dbReference type="Pfam" id="PF10011">
    <property type="entry name" value="DUF2254"/>
    <property type="match status" value="1"/>
</dbReference>
<accession>A0A078MKS1</accession>
<dbReference type="EMBL" id="LK391969">
    <property type="protein sequence ID" value="CEF27457.1"/>
    <property type="molecule type" value="Genomic_DNA"/>
</dbReference>
<reference evidence="2" key="1">
    <citation type="submission" date="2014-07" db="EMBL/GenBank/DDBJ databases">
        <authorList>
            <person name="Urmite Genomes Urmite Genomes"/>
        </authorList>
    </citation>
    <scope>NUCLEOTIDE SEQUENCE</scope>
    <source>
        <strain evidence="2">12M76_air</strain>
    </source>
</reference>
<evidence type="ECO:0008006" key="3">
    <source>
        <dbReference type="Google" id="ProtNLM"/>
    </source>
</evidence>
<feature type="transmembrane region" description="Helical" evidence="1">
    <location>
        <begin position="112"/>
        <end position="131"/>
    </location>
</feature>
<dbReference type="EMBL" id="LM997413">
    <property type="protein sequence ID" value="CEA06032.1"/>
    <property type="molecule type" value="Genomic_DNA"/>
</dbReference>